<evidence type="ECO:0000313" key="10">
    <source>
        <dbReference type="Proteomes" id="UP001596106"/>
    </source>
</evidence>
<dbReference type="PANTHER" id="PTHR43811">
    <property type="entry name" value="FKBP-TYPE PEPTIDYL-PROLYL CIS-TRANS ISOMERASE FKPA"/>
    <property type="match status" value="1"/>
</dbReference>
<evidence type="ECO:0000256" key="6">
    <source>
        <dbReference type="RuleBase" id="RU003915"/>
    </source>
</evidence>
<comment type="similarity">
    <text evidence="2 6">Belongs to the FKBP-type PPIase family.</text>
</comment>
<accession>A0ABW0IGU8</accession>
<dbReference type="RefSeq" id="WP_379849301.1">
    <property type="nucleotide sequence ID" value="NZ_JBHSMA010000010.1"/>
</dbReference>
<dbReference type="PANTHER" id="PTHR43811:SF19">
    <property type="entry name" value="39 KDA FK506-BINDING NUCLEAR PROTEIN"/>
    <property type="match status" value="1"/>
</dbReference>
<dbReference type="InterPro" id="IPR046357">
    <property type="entry name" value="PPIase_dom_sf"/>
</dbReference>
<dbReference type="SUPFAM" id="SSF54534">
    <property type="entry name" value="FKBP-like"/>
    <property type="match status" value="2"/>
</dbReference>
<feature type="domain" description="PPIase FKBP-type" evidence="8">
    <location>
        <begin position="76"/>
        <end position="167"/>
    </location>
</feature>
<dbReference type="PROSITE" id="PS51257">
    <property type="entry name" value="PROKAR_LIPOPROTEIN"/>
    <property type="match status" value="1"/>
</dbReference>
<name>A0ABW0IGU8_9BACT</name>
<dbReference type="EC" id="5.2.1.8" evidence="6"/>
<keyword evidence="7" id="KW-0732">Signal</keyword>
<dbReference type="EMBL" id="JBHSMA010000010">
    <property type="protein sequence ID" value="MFC5412114.1"/>
    <property type="molecule type" value="Genomic_DNA"/>
</dbReference>
<keyword evidence="3 5" id="KW-0697">Rotamase</keyword>
<dbReference type="InterPro" id="IPR001179">
    <property type="entry name" value="PPIase_FKBP_dom"/>
</dbReference>
<evidence type="ECO:0000256" key="1">
    <source>
        <dbReference type="ARBA" id="ARBA00000971"/>
    </source>
</evidence>
<feature type="signal peptide" evidence="7">
    <location>
        <begin position="1"/>
        <end position="24"/>
    </location>
</feature>
<feature type="domain" description="PPIase FKBP-type" evidence="8">
    <location>
        <begin position="209"/>
        <end position="300"/>
    </location>
</feature>
<dbReference type="Gene3D" id="3.10.50.40">
    <property type="match status" value="2"/>
</dbReference>
<keyword evidence="10" id="KW-1185">Reference proteome</keyword>
<feature type="chain" id="PRO_5046163946" description="Peptidyl-prolyl cis-trans isomerase" evidence="7">
    <location>
        <begin position="25"/>
        <end position="300"/>
    </location>
</feature>
<keyword evidence="4 5" id="KW-0413">Isomerase</keyword>
<comment type="catalytic activity">
    <reaction evidence="1 5 6">
        <text>[protein]-peptidylproline (omega=180) = [protein]-peptidylproline (omega=0)</text>
        <dbReference type="Rhea" id="RHEA:16237"/>
        <dbReference type="Rhea" id="RHEA-COMP:10747"/>
        <dbReference type="Rhea" id="RHEA-COMP:10748"/>
        <dbReference type="ChEBI" id="CHEBI:83833"/>
        <dbReference type="ChEBI" id="CHEBI:83834"/>
        <dbReference type="EC" id="5.2.1.8"/>
    </reaction>
</comment>
<evidence type="ECO:0000256" key="3">
    <source>
        <dbReference type="ARBA" id="ARBA00023110"/>
    </source>
</evidence>
<evidence type="ECO:0000256" key="5">
    <source>
        <dbReference type="PROSITE-ProRule" id="PRU00277"/>
    </source>
</evidence>
<organism evidence="9 10">
    <name type="scientific">Larkinella bovis</name>
    <dbReference type="NCBI Taxonomy" id="683041"/>
    <lineage>
        <taxon>Bacteria</taxon>
        <taxon>Pseudomonadati</taxon>
        <taxon>Bacteroidota</taxon>
        <taxon>Cytophagia</taxon>
        <taxon>Cytophagales</taxon>
        <taxon>Spirosomataceae</taxon>
        <taxon>Larkinella</taxon>
    </lineage>
</organism>
<evidence type="ECO:0000256" key="2">
    <source>
        <dbReference type="ARBA" id="ARBA00006577"/>
    </source>
</evidence>
<dbReference type="PROSITE" id="PS50059">
    <property type="entry name" value="FKBP_PPIASE"/>
    <property type="match status" value="2"/>
</dbReference>
<proteinExistence type="inferred from homology"/>
<comment type="caution">
    <text evidence="9">The sequence shown here is derived from an EMBL/GenBank/DDBJ whole genome shotgun (WGS) entry which is preliminary data.</text>
</comment>
<evidence type="ECO:0000313" key="9">
    <source>
        <dbReference type="EMBL" id="MFC5412114.1"/>
    </source>
</evidence>
<protein>
    <recommendedName>
        <fullName evidence="6">Peptidyl-prolyl cis-trans isomerase</fullName>
        <ecNumber evidence="6">5.2.1.8</ecNumber>
    </recommendedName>
</protein>
<sequence length="300" mass="32654">MKFKQLSILIAVLLVVGLASCTKFDDPSAGKAAENIQQIKDYLTANQLQDKVQSSLSGLYYILGNTSTSQKKATAGEELEFTYEIYYINPSGQAVLVDSTNKTKSAYIPFLSGVVIPGLEEGLLLMREGQSADFFIPSNIGFGNDTRNGKMPEYSPVIFKVKLIRSRTEAEQIDDYVQIKNLPALTTTTTGGTRVYHITKGTGATITSGETVTVAYTANTLRGKEPFDKGDALTFKTGSSQYITGFDEGIRSLRVGDKAILVFPSSAGYGSQGSFDQNKQYYVVPPYTPLAFEVTVKSKQ</sequence>
<dbReference type="Proteomes" id="UP001596106">
    <property type="component" value="Unassembled WGS sequence"/>
</dbReference>
<evidence type="ECO:0000256" key="7">
    <source>
        <dbReference type="SAM" id="SignalP"/>
    </source>
</evidence>
<dbReference type="GO" id="GO:0003755">
    <property type="term" value="F:peptidyl-prolyl cis-trans isomerase activity"/>
    <property type="evidence" value="ECO:0007669"/>
    <property type="project" value="UniProtKB-EC"/>
</dbReference>
<reference evidence="10" key="1">
    <citation type="journal article" date="2019" name="Int. J. Syst. Evol. Microbiol.">
        <title>The Global Catalogue of Microorganisms (GCM) 10K type strain sequencing project: providing services to taxonomists for standard genome sequencing and annotation.</title>
        <authorList>
            <consortium name="The Broad Institute Genomics Platform"/>
            <consortium name="The Broad Institute Genome Sequencing Center for Infectious Disease"/>
            <person name="Wu L."/>
            <person name="Ma J."/>
        </authorList>
    </citation>
    <scope>NUCLEOTIDE SEQUENCE [LARGE SCALE GENOMIC DNA]</scope>
    <source>
        <strain evidence="10">CCUG 55250</strain>
    </source>
</reference>
<gene>
    <name evidence="9" type="ORF">ACFPMF_22505</name>
</gene>
<dbReference type="Pfam" id="PF00254">
    <property type="entry name" value="FKBP_C"/>
    <property type="match status" value="2"/>
</dbReference>
<evidence type="ECO:0000256" key="4">
    <source>
        <dbReference type="ARBA" id="ARBA00023235"/>
    </source>
</evidence>
<evidence type="ECO:0000259" key="8">
    <source>
        <dbReference type="PROSITE" id="PS50059"/>
    </source>
</evidence>